<evidence type="ECO:0008006" key="6">
    <source>
        <dbReference type="Google" id="ProtNLM"/>
    </source>
</evidence>
<feature type="compositionally biased region" description="Basic and acidic residues" evidence="1">
    <location>
        <begin position="421"/>
        <end position="435"/>
    </location>
</feature>
<dbReference type="GO" id="GO:0000813">
    <property type="term" value="C:ESCRT I complex"/>
    <property type="evidence" value="ECO:0007669"/>
    <property type="project" value="InterPro"/>
</dbReference>
<accession>A0A6L2PUX3</accession>
<dbReference type="InterPro" id="IPR009060">
    <property type="entry name" value="UBA-like_sf"/>
</dbReference>
<dbReference type="Gene3D" id="1.20.120.1920">
    <property type="entry name" value="UBAP1 SOUBA domain"/>
    <property type="match status" value="1"/>
</dbReference>
<feature type="domain" description="UMA" evidence="3">
    <location>
        <begin position="1"/>
        <end position="46"/>
    </location>
</feature>
<protein>
    <recommendedName>
        <fullName evidence="6">UBA domain-containing protein</fullName>
    </recommendedName>
</protein>
<feature type="region of interest" description="Disordered" evidence="1">
    <location>
        <begin position="393"/>
        <end position="491"/>
    </location>
</feature>
<dbReference type="InterPro" id="IPR015940">
    <property type="entry name" value="UBA"/>
</dbReference>
<sequence length="612" mass="67142">MDGVPVKISEQYKPPRKVTLPVSCQHRFSIETAAKEYDFTLEHSVLQKMGEWQKLRKAAVENRRERIKTQEGVTCEPQDTGVITSNPGLSPAPVSFSTAELSGGSYASSTVASVSYPEPPSALTKPLSCTTLAITPALRSISYSNPGSLPAPQYSILTPVPITQSSIDTNTSKTSDTFNISDFEADTSSPFDNMELKTINEMEELAHVLQPLSDSPSQIRQKPCDLDVTLINSYASPVSVCNVDEVTLCNTFDSNLKKEPAAPTLINGLTGYSVYGTHPRLKQQAIRNDSYFTMMSHPYDYSVAGMPLKSECTYCCYPGQTWAASTNAGHVDNTYTLAPVKQTNHIETSENSTVVPQPSVASSRMVHEAVTITSSGYSTLASVYHPSLTNGASFPSTRNSSQDEHSPGRALSKSVPDIVQELEKELKNKRGEDHISSLSRSSHTPPPRPNSFGSTGLENWKPWPDLDSPEQPHRETRKSPSVPSHSESNQAAKSTLLNPFEDLSPTAQNLVKHISEMGFSLPRVARACQLLGEDDKKVVEFLLQIQCLEEKNYPGDQVEKALVVNRYNVSHAVKYLEAMVQLLDLGFPEDRVSDALVKSDNDRDRALDQLIS</sequence>
<dbReference type="SMART" id="SM00165">
    <property type="entry name" value="UBA"/>
    <property type="match status" value="2"/>
</dbReference>
<feature type="domain" description="UBA" evidence="2">
    <location>
        <begin position="577"/>
        <end position="612"/>
    </location>
</feature>
<keyword evidence="5" id="KW-1185">Reference proteome</keyword>
<evidence type="ECO:0000313" key="4">
    <source>
        <dbReference type="EMBL" id="GFG34982.1"/>
    </source>
</evidence>
<gene>
    <name evidence="4" type="ORF">Cfor_01087</name>
</gene>
<dbReference type="CDD" id="cd14316">
    <property type="entry name" value="UBA2_UBAP1_like"/>
    <property type="match status" value="1"/>
</dbReference>
<dbReference type="GO" id="GO:0043162">
    <property type="term" value="P:ubiquitin-dependent protein catabolic process via the multivesicular body sorting pathway"/>
    <property type="evidence" value="ECO:0007669"/>
    <property type="project" value="InterPro"/>
</dbReference>
<dbReference type="PROSITE" id="PS50030">
    <property type="entry name" value="UBA"/>
    <property type="match status" value="1"/>
</dbReference>
<proteinExistence type="predicted"/>
<evidence type="ECO:0000313" key="5">
    <source>
        <dbReference type="Proteomes" id="UP000502823"/>
    </source>
</evidence>
<dbReference type="OrthoDB" id="2018023at2759"/>
<name>A0A6L2PUX3_COPFO</name>
<dbReference type="EMBL" id="BLKM01000518">
    <property type="protein sequence ID" value="GFG34982.1"/>
    <property type="molecule type" value="Genomic_DNA"/>
</dbReference>
<feature type="compositionally biased region" description="Polar residues" evidence="1">
    <location>
        <begin position="479"/>
        <end position="491"/>
    </location>
</feature>
<dbReference type="PROSITE" id="PS51497">
    <property type="entry name" value="UMA"/>
    <property type="match status" value="1"/>
</dbReference>
<dbReference type="InterPro" id="IPR023340">
    <property type="entry name" value="UMA"/>
</dbReference>
<dbReference type="InParanoid" id="A0A6L2PUX3"/>
<organism evidence="4 5">
    <name type="scientific">Coptotermes formosanus</name>
    <name type="common">Formosan subterranean termite</name>
    <dbReference type="NCBI Taxonomy" id="36987"/>
    <lineage>
        <taxon>Eukaryota</taxon>
        <taxon>Metazoa</taxon>
        <taxon>Ecdysozoa</taxon>
        <taxon>Arthropoda</taxon>
        <taxon>Hexapoda</taxon>
        <taxon>Insecta</taxon>
        <taxon>Pterygota</taxon>
        <taxon>Neoptera</taxon>
        <taxon>Polyneoptera</taxon>
        <taxon>Dictyoptera</taxon>
        <taxon>Blattodea</taxon>
        <taxon>Blattoidea</taxon>
        <taxon>Termitoidae</taxon>
        <taxon>Rhinotermitidae</taxon>
        <taxon>Coptotermes</taxon>
    </lineage>
</organism>
<dbReference type="PANTHER" id="PTHR15960:SF5">
    <property type="entry name" value="LD44032P"/>
    <property type="match status" value="1"/>
</dbReference>
<dbReference type="SUPFAM" id="SSF46934">
    <property type="entry name" value="UBA-like"/>
    <property type="match status" value="1"/>
</dbReference>
<dbReference type="PANTHER" id="PTHR15960">
    <property type="entry name" value="LD44032P"/>
    <property type="match status" value="1"/>
</dbReference>
<reference evidence="5" key="1">
    <citation type="submission" date="2020-01" db="EMBL/GenBank/DDBJ databases">
        <title>Draft genome sequence of the Termite Coptotermes fromosanus.</title>
        <authorList>
            <person name="Itakura S."/>
            <person name="Yosikawa Y."/>
            <person name="Umezawa K."/>
        </authorList>
    </citation>
    <scope>NUCLEOTIDE SEQUENCE [LARGE SCALE GENOMIC DNA]</scope>
</reference>
<dbReference type="GO" id="GO:0043130">
    <property type="term" value="F:ubiquitin binding"/>
    <property type="evidence" value="ECO:0007669"/>
    <property type="project" value="InterPro"/>
</dbReference>
<dbReference type="InterPro" id="IPR038870">
    <property type="entry name" value="UBAP1"/>
</dbReference>
<evidence type="ECO:0000259" key="3">
    <source>
        <dbReference type="PROSITE" id="PS51497"/>
    </source>
</evidence>
<dbReference type="Proteomes" id="UP000502823">
    <property type="component" value="Unassembled WGS sequence"/>
</dbReference>
<comment type="caution">
    <text evidence="4">The sequence shown here is derived from an EMBL/GenBank/DDBJ whole genome shotgun (WGS) entry which is preliminary data.</text>
</comment>
<dbReference type="AlphaFoldDB" id="A0A6L2PUX3"/>
<dbReference type="InterPro" id="IPR042575">
    <property type="entry name" value="UBAP1_C"/>
</dbReference>
<evidence type="ECO:0000256" key="1">
    <source>
        <dbReference type="SAM" id="MobiDB-lite"/>
    </source>
</evidence>
<evidence type="ECO:0000259" key="2">
    <source>
        <dbReference type="PROSITE" id="PS50030"/>
    </source>
</evidence>
<dbReference type="FunCoup" id="A0A6L2PUX3">
    <property type="interactions" value="352"/>
</dbReference>